<feature type="region of interest" description="Disordered" evidence="1">
    <location>
        <begin position="314"/>
        <end position="333"/>
    </location>
</feature>
<dbReference type="Pfam" id="PF14617">
    <property type="entry name" value="CMS1"/>
    <property type="match status" value="1"/>
</dbReference>
<dbReference type="AlphaFoldDB" id="A0A061B4P6"/>
<dbReference type="GO" id="GO:0005634">
    <property type="term" value="C:nucleus"/>
    <property type="evidence" value="ECO:0007669"/>
    <property type="project" value="TreeGrafter"/>
</dbReference>
<dbReference type="EMBL" id="LK052942">
    <property type="protein sequence ID" value="CDR42618.1"/>
    <property type="molecule type" value="Genomic_DNA"/>
</dbReference>
<dbReference type="OrthoDB" id="1929311at2759"/>
<dbReference type="GO" id="GO:0030686">
    <property type="term" value="C:90S preribosome"/>
    <property type="evidence" value="ECO:0007669"/>
    <property type="project" value="TreeGrafter"/>
</dbReference>
<protein>
    <submittedName>
        <fullName evidence="2">RHTO0S07e02234g1_1</fullName>
    </submittedName>
</protein>
<evidence type="ECO:0000256" key="1">
    <source>
        <dbReference type="SAM" id="MobiDB-lite"/>
    </source>
</evidence>
<accession>A0A061B4P6</accession>
<feature type="region of interest" description="Disordered" evidence="1">
    <location>
        <begin position="31"/>
        <end position="100"/>
    </location>
</feature>
<evidence type="ECO:0000313" key="2">
    <source>
        <dbReference type="EMBL" id="CDR42618.1"/>
    </source>
</evidence>
<gene>
    <name evidence="2" type="ORF">RHTO0S_07e02234g</name>
</gene>
<feature type="region of interest" description="Disordered" evidence="1">
    <location>
        <begin position="439"/>
        <end position="462"/>
    </location>
</feature>
<reference evidence="2" key="1">
    <citation type="journal article" date="2014" name="Genome Announc.">
        <title>Draft genome sequence of Rhodosporidium toruloides CECT1137, an oleaginous yeast of biotechnological interest.</title>
        <authorList>
            <person name="Morin N."/>
            <person name="Calcas X."/>
            <person name="Devillers H."/>
            <person name="Durrens P."/>
            <person name="Sherman D.J."/>
            <person name="Nicaud J.-M."/>
            <person name="Neuveglise C."/>
        </authorList>
    </citation>
    <scope>NUCLEOTIDE SEQUENCE</scope>
    <source>
        <strain evidence="2">CECT1137</strain>
    </source>
</reference>
<proteinExistence type="predicted"/>
<dbReference type="PANTHER" id="PTHR24030">
    <property type="entry name" value="PROTEIN CMSS1"/>
    <property type="match status" value="1"/>
</dbReference>
<organism evidence="2">
    <name type="scientific">Rhodotorula toruloides</name>
    <name type="common">Yeast</name>
    <name type="synonym">Rhodosporidium toruloides</name>
    <dbReference type="NCBI Taxonomy" id="5286"/>
    <lineage>
        <taxon>Eukaryota</taxon>
        <taxon>Fungi</taxon>
        <taxon>Dikarya</taxon>
        <taxon>Basidiomycota</taxon>
        <taxon>Pucciniomycotina</taxon>
        <taxon>Microbotryomycetes</taxon>
        <taxon>Sporidiobolales</taxon>
        <taxon>Sporidiobolaceae</taxon>
        <taxon>Rhodotorula</taxon>
    </lineage>
</organism>
<name>A0A061B4P6_RHOTO</name>
<feature type="region of interest" description="Disordered" evidence="1">
    <location>
        <begin position="476"/>
        <end position="500"/>
    </location>
</feature>
<sequence length="500" mass="54247">MAPPSKKTKTDHVLTGDNLEDNFLIEDEFAGVSDGEEADGLADLSDDADAVAAEGGEADDLGPAVSAGKKRSADDAGVGTEDKQPKSKRAAKKAKEKKTKKLAELEVDGKDKEDMGLLPVESLADRLAEKQKRALPNLTALEMDEMRISQSMILDTSSVAARDSLRAFMKEALPTACNTLAKMPKAAGSPRIIVLAGAALRVADLVRDVKEFKTKTKDGLIDVAKLFAKHFKLAEHAEYLKKTHVGLAVGTPNRIEKLLNETGPFPCSVCLWPDADSISGCRVSPPHPSLAPNPRRLASRLEEAIARRLARSARRPLQAARHQADYGQAARGEDEDCRVLSRSKLASNPFAPSGPNRETNATCDITMRTGTSLYTASPPSSPLRHLESLGVDARGDLGPMRDLVDAHPVVPAVPREDGVLVPRRHLLLSRKLKAPRLQKREVSEAHRGEKRRRVTDQGERLHARRLHFRNDIVHRLQPQPGGSCVSATGGRGSSCQQRDV</sequence>
<feature type="compositionally biased region" description="Basic residues" evidence="1">
    <location>
        <begin position="86"/>
        <end position="100"/>
    </location>
</feature>
<dbReference type="InterPro" id="IPR032704">
    <property type="entry name" value="Cms1"/>
</dbReference>
<feature type="compositionally biased region" description="Acidic residues" evidence="1">
    <location>
        <begin position="31"/>
        <end position="49"/>
    </location>
</feature>
<dbReference type="PANTHER" id="PTHR24030:SF0">
    <property type="entry name" value="PROTEIN CMSS1"/>
    <property type="match status" value="1"/>
</dbReference>